<organism evidence="1">
    <name type="scientific">marine sediment metagenome</name>
    <dbReference type="NCBI Taxonomy" id="412755"/>
    <lineage>
        <taxon>unclassified sequences</taxon>
        <taxon>metagenomes</taxon>
        <taxon>ecological metagenomes</taxon>
    </lineage>
</organism>
<dbReference type="AlphaFoldDB" id="A0A0F9CT79"/>
<evidence type="ECO:0000313" key="1">
    <source>
        <dbReference type="EMBL" id="KKL08861.1"/>
    </source>
</evidence>
<gene>
    <name evidence="1" type="ORF">LCGC14_2571600</name>
</gene>
<protein>
    <submittedName>
        <fullName evidence="1">Uncharacterized protein</fullName>
    </submittedName>
</protein>
<comment type="caution">
    <text evidence="1">The sequence shown here is derived from an EMBL/GenBank/DDBJ whole genome shotgun (WGS) entry which is preliminary data.</text>
</comment>
<accession>A0A0F9CT79</accession>
<reference evidence="1" key="1">
    <citation type="journal article" date="2015" name="Nature">
        <title>Complex archaea that bridge the gap between prokaryotes and eukaryotes.</title>
        <authorList>
            <person name="Spang A."/>
            <person name="Saw J.H."/>
            <person name="Jorgensen S.L."/>
            <person name="Zaremba-Niedzwiedzka K."/>
            <person name="Martijn J."/>
            <person name="Lind A.E."/>
            <person name="van Eijk R."/>
            <person name="Schleper C."/>
            <person name="Guy L."/>
            <person name="Ettema T.J."/>
        </authorList>
    </citation>
    <scope>NUCLEOTIDE SEQUENCE</scope>
</reference>
<name>A0A0F9CT79_9ZZZZ</name>
<proteinExistence type="predicted"/>
<sequence length="44" mass="4998">MAFTATAGKAEDGWWEPVGSWRIVIPLRAADYPALAKVWEYDEE</sequence>
<dbReference type="EMBL" id="LAZR01042709">
    <property type="protein sequence ID" value="KKL08861.1"/>
    <property type="molecule type" value="Genomic_DNA"/>
</dbReference>